<dbReference type="Pfam" id="PF04926">
    <property type="entry name" value="PAP_RNA-bind"/>
    <property type="match status" value="1"/>
</dbReference>
<feature type="region of interest" description="Disordered" evidence="13">
    <location>
        <begin position="39"/>
        <end position="97"/>
    </location>
</feature>
<evidence type="ECO:0000259" key="16">
    <source>
        <dbReference type="Pfam" id="PF04928"/>
    </source>
</evidence>
<gene>
    <name evidence="18" type="ORF">GUJ93_ZPchr0007g4728</name>
</gene>
<keyword evidence="7" id="KW-0808">Transferase</keyword>
<comment type="caution">
    <text evidence="18">The sequence shown here is derived from an EMBL/GenBank/DDBJ whole genome shotgun (WGS) entry which is preliminary data.</text>
</comment>
<dbReference type="Proteomes" id="UP000729402">
    <property type="component" value="Unassembled WGS sequence"/>
</dbReference>
<evidence type="ECO:0000313" key="18">
    <source>
        <dbReference type="EMBL" id="KAG8079248.1"/>
    </source>
</evidence>
<keyword evidence="8" id="KW-0479">Metal-binding</keyword>
<dbReference type="Pfam" id="PF20750">
    <property type="entry name" value="PAP_NTPase"/>
    <property type="match status" value="1"/>
</dbReference>
<dbReference type="OrthoDB" id="412748at2759"/>
<feature type="transmembrane region" description="Helical" evidence="14">
    <location>
        <begin position="337"/>
        <end position="355"/>
    </location>
</feature>
<keyword evidence="19" id="KW-1185">Reference proteome</keyword>
<feature type="compositionally biased region" description="Pro residues" evidence="13">
    <location>
        <begin position="43"/>
        <end position="56"/>
    </location>
</feature>
<evidence type="ECO:0000256" key="10">
    <source>
        <dbReference type="ARBA" id="ARBA00022840"/>
    </source>
</evidence>
<keyword evidence="9" id="KW-0547">Nucleotide-binding</keyword>
<dbReference type="CDD" id="cd05402">
    <property type="entry name" value="NT_PAP_TUTase"/>
    <property type="match status" value="1"/>
</dbReference>
<evidence type="ECO:0000256" key="9">
    <source>
        <dbReference type="ARBA" id="ARBA00022741"/>
    </source>
</evidence>
<evidence type="ECO:0000259" key="15">
    <source>
        <dbReference type="Pfam" id="PF04926"/>
    </source>
</evidence>
<dbReference type="GO" id="GO:0005634">
    <property type="term" value="C:nucleus"/>
    <property type="evidence" value="ECO:0007669"/>
    <property type="project" value="UniProtKB-SubCell"/>
</dbReference>
<dbReference type="GO" id="GO:1990817">
    <property type="term" value="F:poly(A) RNA polymerase activity"/>
    <property type="evidence" value="ECO:0007669"/>
    <property type="project" value="UniProtKB-EC"/>
</dbReference>
<evidence type="ECO:0000256" key="4">
    <source>
        <dbReference type="ARBA" id="ARBA00010912"/>
    </source>
</evidence>
<feature type="domain" description="Poly(A) polymerase RNA-binding" evidence="15">
    <location>
        <begin position="457"/>
        <end position="495"/>
    </location>
</feature>
<keyword evidence="12" id="KW-0539">Nucleus</keyword>
<evidence type="ECO:0000256" key="6">
    <source>
        <dbReference type="ARBA" id="ARBA00022664"/>
    </source>
</evidence>
<evidence type="ECO:0000256" key="11">
    <source>
        <dbReference type="ARBA" id="ARBA00022842"/>
    </source>
</evidence>
<comment type="cofactor">
    <cofactor evidence="2">
        <name>Mg(2+)</name>
        <dbReference type="ChEBI" id="CHEBI:18420"/>
    </cofactor>
</comment>
<evidence type="ECO:0000256" key="3">
    <source>
        <dbReference type="ARBA" id="ARBA00004123"/>
    </source>
</evidence>
<evidence type="ECO:0000259" key="17">
    <source>
        <dbReference type="Pfam" id="PF20750"/>
    </source>
</evidence>
<comment type="similarity">
    <text evidence="4">Belongs to the poly(A) polymerase family.</text>
</comment>
<dbReference type="InterPro" id="IPR048840">
    <property type="entry name" value="PolA_pol_NTPase"/>
</dbReference>
<keyword evidence="14" id="KW-0472">Membrane</keyword>
<keyword evidence="14" id="KW-1133">Transmembrane helix</keyword>
<dbReference type="Pfam" id="PF04928">
    <property type="entry name" value="PAP_central"/>
    <property type="match status" value="1"/>
</dbReference>
<evidence type="ECO:0000256" key="14">
    <source>
        <dbReference type="SAM" id="Phobius"/>
    </source>
</evidence>
<evidence type="ECO:0000256" key="8">
    <source>
        <dbReference type="ARBA" id="ARBA00022723"/>
    </source>
</evidence>
<dbReference type="PANTHER" id="PTHR10682:SF33">
    <property type="entry name" value="NUCLEAR POLY(A) POLYMERASE 3"/>
    <property type="match status" value="1"/>
</dbReference>
<dbReference type="InterPro" id="IPR007010">
    <property type="entry name" value="PolA_pol_RNA-bd_dom"/>
</dbReference>
<dbReference type="GO" id="GO:0005524">
    <property type="term" value="F:ATP binding"/>
    <property type="evidence" value="ECO:0007669"/>
    <property type="project" value="UniProtKB-KW"/>
</dbReference>
<dbReference type="GO" id="GO:0046872">
    <property type="term" value="F:metal ion binding"/>
    <property type="evidence" value="ECO:0007669"/>
    <property type="project" value="UniProtKB-KW"/>
</dbReference>
<evidence type="ECO:0000256" key="13">
    <source>
        <dbReference type="SAM" id="MobiDB-lite"/>
    </source>
</evidence>
<accession>A0A8J5W4R3</accession>
<evidence type="ECO:0000256" key="2">
    <source>
        <dbReference type="ARBA" id="ARBA00001946"/>
    </source>
</evidence>
<dbReference type="GO" id="GO:0003723">
    <property type="term" value="F:RNA binding"/>
    <property type="evidence" value="ECO:0007669"/>
    <property type="project" value="InterPro"/>
</dbReference>
<evidence type="ECO:0000256" key="1">
    <source>
        <dbReference type="ARBA" id="ARBA00001936"/>
    </source>
</evidence>
<evidence type="ECO:0000256" key="12">
    <source>
        <dbReference type="ARBA" id="ARBA00023242"/>
    </source>
</evidence>
<keyword evidence="10" id="KW-0067">ATP-binding</keyword>
<protein>
    <recommendedName>
        <fullName evidence="5">polynucleotide adenylyltransferase</fullName>
        <ecNumber evidence="5">2.7.7.19</ecNumber>
    </recommendedName>
</protein>
<evidence type="ECO:0000313" key="19">
    <source>
        <dbReference type="Proteomes" id="UP000729402"/>
    </source>
</evidence>
<dbReference type="FunFam" id="1.10.1410.10:FF:000019">
    <property type="entry name" value="Nuclear poly(A) polymerase 3"/>
    <property type="match status" value="1"/>
</dbReference>
<dbReference type="FunFam" id="3.30.70.590:FF:000005">
    <property type="entry name" value="Nuclear poly(A) polymerase 3"/>
    <property type="match status" value="1"/>
</dbReference>
<dbReference type="AlphaFoldDB" id="A0A8J5W4R3"/>
<evidence type="ECO:0000256" key="7">
    <source>
        <dbReference type="ARBA" id="ARBA00022679"/>
    </source>
</evidence>
<dbReference type="GO" id="GO:0006397">
    <property type="term" value="P:mRNA processing"/>
    <property type="evidence" value="ECO:0007669"/>
    <property type="project" value="UniProtKB-KW"/>
</dbReference>
<evidence type="ECO:0000256" key="5">
    <source>
        <dbReference type="ARBA" id="ARBA00012388"/>
    </source>
</evidence>
<comment type="subcellular location">
    <subcellularLocation>
        <location evidence="3">Nucleus</location>
    </subcellularLocation>
</comment>
<keyword evidence="14" id="KW-0812">Transmembrane</keyword>
<keyword evidence="6" id="KW-0507">mRNA processing</keyword>
<keyword evidence="11" id="KW-0460">Magnesium</keyword>
<dbReference type="PANTHER" id="PTHR10682">
    <property type="entry name" value="POLY A POLYMERASE"/>
    <property type="match status" value="1"/>
</dbReference>
<feature type="domain" description="Poly(A) polymerase nucleotidyltransferase" evidence="17">
    <location>
        <begin position="136"/>
        <end position="313"/>
    </location>
</feature>
<reference evidence="18" key="2">
    <citation type="submission" date="2021-02" db="EMBL/GenBank/DDBJ databases">
        <authorList>
            <person name="Kimball J.A."/>
            <person name="Haas M.W."/>
            <person name="Macchietto M."/>
            <person name="Kono T."/>
            <person name="Duquette J."/>
            <person name="Shao M."/>
        </authorList>
    </citation>
    <scope>NUCLEOTIDE SEQUENCE</scope>
    <source>
        <tissue evidence="18">Fresh leaf tissue</tissue>
    </source>
</reference>
<organism evidence="18 19">
    <name type="scientific">Zizania palustris</name>
    <name type="common">Northern wild rice</name>
    <dbReference type="NCBI Taxonomy" id="103762"/>
    <lineage>
        <taxon>Eukaryota</taxon>
        <taxon>Viridiplantae</taxon>
        <taxon>Streptophyta</taxon>
        <taxon>Embryophyta</taxon>
        <taxon>Tracheophyta</taxon>
        <taxon>Spermatophyta</taxon>
        <taxon>Magnoliopsida</taxon>
        <taxon>Liliopsida</taxon>
        <taxon>Poales</taxon>
        <taxon>Poaceae</taxon>
        <taxon>BOP clade</taxon>
        <taxon>Oryzoideae</taxon>
        <taxon>Oryzeae</taxon>
        <taxon>Zizaniinae</taxon>
        <taxon>Zizania</taxon>
    </lineage>
</organism>
<feature type="compositionally biased region" description="Low complexity" evidence="13">
    <location>
        <begin position="57"/>
        <end position="88"/>
    </location>
</feature>
<dbReference type="FunFam" id="3.30.460.10:FF:000002">
    <property type="entry name" value="Poly(A) polymerase alpha, putative"/>
    <property type="match status" value="1"/>
</dbReference>
<feature type="region of interest" description="Disordered" evidence="13">
    <location>
        <begin position="13"/>
        <end position="32"/>
    </location>
</feature>
<proteinExistence type="inferred from homology"/>
<reference evidence="18" key="1">
    <citation type="journal article" date="2021" name="bioRxiv">
        <title>Whole Genome Assembly and Annotation of Northern Wild Rice, Zizania palustris L., Supports a Whole Genome Duplication in the Zizania Genus.</title>
        <authorList>
            <person name="Haas M."/>
            <person name="Kono T."/>
            <person name="Macchietto M."/>
            <person name="Millas R."/>
            <person name="McGilp L."/>
            <person name="Shao M."/>
            <person name="Duquette J."/>
            <person name="Hirsch C.N."/>
            <person name="Kimball J."/>
        </authorList>
    </citation>
    <scope>NUCLEOTIDE SEQUENCE</scope>
    <source>
        <tissue evidence="18">Fresh leaf tissue</tissue>
    </source>
</reference>
<feature type="domain" description="Poly(A) polymerase central" evidence="16">
    <location>
        <begin position="319"/>
        <end position="451"/>
    </location>
</feature>
<comment type="cofactor">
    <cofactor evidence="1">
        <name>Mn(2+)</name>
        <dbReference type="ChEBI" id="CHEBI:29035"/>
    </cofactor>
</comment>
<dbReference type="InterPro" id="IPR007012">
    <property type="entry name" value="PolA_pol_cen_dom"/>
</dbReference>
<dbReference type="EMBL" id="JAAALK010000282">
    <property type="protein sequence ID" value="KAG8079248.1"/>
    <property type="molecule type" value="Genomic_DNA"/>
</dbReference>
<name>A0A8J5W4R3_ZIZPA</name>
<dbReference type="EC" id="2.7.7.19" evidence="5"/>
<sequence>MVFIHCRRNLLEGGSGVFAPQPREGKPLGHAAPNTFRRLLPIKNPPREPSPPPPRTSPATTSSFPFPRRSSLPMAPPSTSAPAASHEPPTLPLPYFLPPPPPPLPSGYCLLPPPPPPPPSGPIILRLHPSFLAYMDSHRSRSLVQFLKDEGAVPSPEADKKREQVIRKLKKIVMDWAKVVAYEQRVPPRRATATVLTYGSYTLGAHGPESDIDALCVGPCIATLQYHFFVVLRQILEDRPEVLELQTVESAKVPLMRFRFSGISVDFTYAQLPVIDASEAINTSSPHLLRKLDSRSWRSLSGVRVNEQIVQLVPNAEKFQFLLRCIKLWAKRRGIHCHLLGFFAGIHLAILAAYVCQRYPYFTINGLFTMFFEIFAHWPWQIPVSLHGQQTNCRRSDGCFMPIVMPCTPPEFCASNMTRGTFKKIREELMRGYALTKEIWRHDFEWVWLFAPFPYATKYEEFLRIALSAPTSEELRDWAGWVKSRFRNLILKLESIGVECDPDPSEEVDHTVVEPNIVSHWGLIYKTSTHIDTCSLKEDFMKDVINDVYGKVKCTHSELTMFIVRSSQLPKSMYSHSVYSQYRPQYMLGNQT</sequence>